<organism evidence="1 2">
    <name type="scientific">Flavobacterium hungaricum</name>
    <dbReference type="NCBI Taxonomy" id="2082725"/>
    <lineage>
        <taxon>Bacteria</taxon>
        <taxon>Pseudomonadati</taxon>
        <taxon>Bacteroidota</taxon>
        <taxon>Flavobacteriia</taxon>
        <taxon>Flavobacteriales</taxon>
        <taxon>Flavobacteriaceae</taxon>
        <taxon>Flavobacterium</taxon>
    </lineage>
</organism>
<reference evidence="1 2" key="1">
    <citation type="submission" date="2018-07" db="EMBL/GenBank/DDBJ databases">
        <title>Genome assembly of strain KB82.</title>
        <authorList>
            <person name="Kukolya J."/>
            <person name="Horvath B."/>
            <person name="Nagy I."/>
            <person name="Toth A."/>
        </authorList>
    </citation>
    <scope>NUCLEOTIDE SEQUENCE [LARGE SCALE GENOMIC DNA]</scope>
    <source>
        <strain evidence="1 2">Kb82</strain>
    </source>
</reference>
<gene>
    <name evidence="1" type="ORF">C4F50_05610</name>
</gene>
<dbReference type="RefSeq" id="WP_193845417.1">
    <property type="nucleotide sequence ID" value="NZ_PRDM01000001.1"/>
</dbReference>
<dbReference type="Proteomes" id="UP000640614">
    <property type="component" value="Unassembled WGS sequence"/>
</dbReference>
<protein>
    <recommendedName>
        <fullName evidence="3">Orc1-like AAA ATPase domain-containing protein</fullName>
    </recommendedName>
</protein>
<accession>A0ABR9TGE0</accession>
<sequence length="568" mass="66416">MKDKTTKVYKPKIKDYENFNLSFPEVDQLLDKIEVIKRRKIKDINNQINYIDPLNHVKTLKNPVNHLIVGRRGSGKTSLLIKVIEEIRKANGLVTVVDMQGKQRQGSDLPLIEVLTYLFKDLKKTLELDKDWEPYLIRKTKVKYYRLKSLYYGLISKAIWNNNIVENDKLYNQISSIINRLNIIKETPNEATILINKSNKKKLQSDKSFKSLVSIGADSKYLDLIKAASSVEASFSIISQNESSSENNFEYSGKYSKIEALDELKQDIINCLESFYKKEKRPVFLILDDFYQIPIDNQPFIFQYLHDLNKETSDMAFSYKACLVPNRFKLNEDHNKILSHKDDFSTINLDREFCELESNKDLLFKILCSIDPKLDFTTIRINKLFNDTVVINDCIRASGALPRYFLDVFSHMVKYSKAENKNKIHKMVLSQVIREIKKSKDGLIAEEAYLPDDQIRKLYSIIEEEVVHGLQTNVILYPYISFKENEDILNTLINLGYIHRIKENVMVNRINYVPLFIDMIFTHTKSEKMPKNFKDVKFWEKDGKILLSCKIWEFNKEKILELQNDSAA</sequence>
<evidence type="ECO:0000313" key="1">
    <source>
        <dbReference type="EMBL" id="MBE8724421.1"/>
    </source>
</evidence>
<evidence type="ECO:0000313" key="2">
    <source>
        <dbReference type="Proteomes" id="UP000640614"/>
    </source>
</evidence>
<proteinExistence type="predicted"/>
<evidence type="ECO:0008006" key="3">
    <source>
        <dbReference type="Google" id="ProtNLM"/>
    </source>
</evidence>
<dbReference type="SUPFAM" id="SSF52540">
    <property type="entry name" value="P-loop containing nucleoside triphosphate hydrolases"/>
    <property type="match status" value="1"/>
</dbReference>
<name>A0ABR9TGE0_9FLAO</name>
<comment type="caution">
    <text evidence="1">The sequence shown here is derived from an EMBL/GenBank/DDBJ whole genome shotgun (WGS) entry which is preliminary data.</text>
</comment>
<keyword evidence="2" id="KW-1185">Reference proteome</keyword>
<dbReference type="InterPro" id="IPR027417">
    <property type="entry name" value="P-loop_NTPase"/>
</dbReference>
<dbReference type="Gene3D" id="3.40.50.300">
    <property type="entry name" value="P-loop containing nucleotide triphosphate hydrolases"/>
    <property type="match status" value="1"/>
</dbReference>
<dbReference type="EMBL" id="PRDM01000001">
    <property type="protein sequence ID" value="MBE8724421.1"/>
    <property type="molecule type" value="Genomic_DNA"/>
</dbReference>